<evidence type="ECO:0000313" key="2">
    <source>
        <dbReference type="Proteomes" id="UP000054874"/>
    </source>
</evidence>
<reference evidence="1 2" key="1">
    <citation type="submission" date="2015-11" db="EMBL/GenBank/DDBJ databases">
        <title>Butyribacter intestini gen. nov., sp. nov., a butyric acid-producing bacterium of the family Lachnospiraceae isolated from the human faeces.</title>
        <authorList>
            <person name="Zou Y."/>
            <person name="Xue W."/>
            <person name="Luo G."/>
            <person name="Lv M."/>
        </authorList>
    </citation>
    <scope>NUCLEOTIDE SEQUENCE [LARGE SCALE GENOMIC DNA]</scope>
    <source>
        <strain evidence="1 2">ACET-33324</strain>
    </source>
</reference>
<dbReference type="AlphaFoldDB" id="A0A0V8QIB5"/>
<comment type="caution">
    <text evidence="1">The sequence shown here is derived from an EMBL/GenBank/DDBJ whole genome shotgun (WGS) entry which is preliminary data.</text>
</comment>
<name>A0A0V8QIB5_9FIRM</name>
<gene>
    <name evidence="1" type="ORF">ASU35_17615</name>
</gene>
<dbReference type="EMBL" id="LNAM01000060">
    <property type="protein sequence ID" value="KSV59990.1"/>
    <property type="molecule type" value="Genomic_DNA"/>
</dbReference>
<keyword evidence="2" id="KW-1185">Reference proteome</keyword>
<evidence type="ECO:0000313" key="1">
    <source>
        <dbReference type="EMBL" id="KSV59990.1"/>
    </source>
</evidence>
<accession>A0A0V8QIB5</accession>
<proteinExistence type="predicted"/>
<organism evidence="1 2">
    <name type="scientific">Acetivibrio ethanolgignens</name>
    <dbReference type="NCBI Taxonomy" id="290052"/>
    <lineage>
        <taxon>Bacteria</taxon>
        <taxon>Bacillati</taxon>
        <taxon>Bacillota</taxon>
        <taxon>Clostridia</taxon>
        <taxon>Eubacteriales</taxon>
        <taxon>Oscillospiraceae</taxon>
        <taxon>Acetivibrio</taxon>
    </lineage>
</organism>
<dbReference type="OrthoDB" id="362007at2"/>
<sequence>MITLYKYKADVPYSLHDMRICKIESMEKSLKLYFENGYVACTEPYQQVNGNISIEEVDYDFCFAYLLSDNGNFGAFNGKKLALLDFLREYTNFSFEVVDESYGYNSVVYNGYLILPEKDDFIELTLTIYHSGNIIYETEQ</sequence>
<dbReference type="Proteomes" id="UP000054874">
    <property type="component" value="Unassembled WGS sequence"/>
</dbReference>
<protein>
    <submittedName>
        <fullName evidence="1">Uncharacterized protein</fullName>
    </submittedName>
</protein>